<gene>
    <name evidence="4" type="ORF">E0Z10_g7504</name>
</gene>
<keyword evidence="2" id="KW-0812">Transmembrane</keyword>
<feature type="compositionally biased region" description="Basic and acidic residues" evidence="1">
    <location>
        <begin position="84"/>
        <end position="109"/>
    </location>
</feature>
<evidence type="ECO:0000259" key="3">
    <source>
        <dbReference type="SMART" id="SM00672"/>
    </source>
</evidence>
<dbReference type="SMART" id="SM00672">
    <property type="entry name" value="CAP10"/>
    <property type="match status" value="1"/>
</dbReference>
<organism evidence="4 5">
    <name type="scientific">Xylaria hypoxylon</name>
    <dbReference type="NCBI Taxonomy" id="37992"/>
    <lineage>
        <taxon>Eukaryota</taxon>
        <taxon>Fungi</taxon>
        <taxon>Dikarya</taxon>
        <taxon>Ascomycota</taxon>
        <taxon>Pezizomycotina</taxon>
        <taxon>Sordariomycetes</taxon>
        <taxon>Xylariomycetidae</taxon>
        <taxon>Xylariales</taxon>
        <taxon>Xylariaceae</taxon>
        <taxon>Xylaria</taxon>
    </lineage>
</organism>
<keyword evidence="2" id="KW-0472">Membrane</keyword>
<comment type="caution">
    <text evidence="4">The sequence shown here is derived from an EMBL/GenBank/DDBJ whole genome shotgun (WGS) entry which is preliminary data.</text>
</comment>
<evidence type="ECO:0000256" key="2">
    <source>
        <dbReference type="SAM" id="Phobius"/>
    </source>
</evidence>
<dbReference type="Proteomes" id="UP000297716">
    <property type="component" value="Unassembled WGS sequence"/>
</dbReference>
<dbReference type="InterPro" id="IPR006598">
    <property type="entry name" value="CAP10"/>
</dbReference>
<protein>
    <recommendedName>
        <fullName evidence="3">Glycosyl transferase CAP10 domain-containing protein</fullName>
    </recommendedName>
</protein>
<dbReference type="PANTHER" id="PTHR12203">
    <property type="entry name" value="KDEL LYS-ASP-GLU-LEU CONTAINING - RELATED"/>
    <property type="match status" value="1"/>
</dbReference>
<evidence type="ECO:0000313" key="4">
    <source>
        <dbReference type="EMBL" id="TGJ81259.1"/>
    </source>
</evidence>
<proteinExistence type="predicted"/>
<dbReference type="PANTHER" id="PTHR12203:SF22">
    <property type="entry name" value="CAPSULE ASSOCIATED PROTEIN"/>
    <property type="match status" value="1"/>
</dbReference>
<dbReference type="OrthoDB" id="541052at2759"/>
<evidence type="ECO:0000313" key="5">
    <source>
        <dbReference type="Proteomes" id="UP000297716"/>
    </source>
</evidence>
<accession>A0A4Z0YAL8</accession>
<reference evidence="4 5" key="1">
    <citation type="submission" date="2019-03" db="EMBL/GenBank/DDBJ databases">
        <title>Draft genome sequence of Xylaria hypoxylon DSM 108379, a ubiquitous saprotrophic-parasitic fungi on hardwood.</title>
        <authorList>
            <person name="Buettner E."/>
            <person name="Leonhardt S."/>
            <person name="Gebauer A.M."/>
            <person name="Liers C."/>
            <person name="Hofrichter M."/>
            <person name="Kellner H."/>
        </authorList>
    </citation>
    <scope>NUCLEOTIDE SEQUENCE [LARGE SCALE GENOMIC DNA]</scope>
    <source>
        <strain evidence="4 5">DSM 108379</strain>
    </source>
</reference>
<dbReference type="AlphaFoldDB" id="A0A4Z0YAL8"/>
<dbReference type="InterPro" id="IPR051091">
    <property type="entry name" value="O-Glucosyltr/Glycosyltrsf_90"/>
</dbReference>
<keyword evidence="5" id="KW-1185">Reference proteome</keyword>
<feature type="domain" description="Glycosyl transferase CAP10" evidence="3">
    <location>
        <begin position="384"/>
        <end position="675"/>
    </location>
</feature>
<keyword evidence="2" id="KW-1133">Transmembrane helix</keyword>
<feature type="transmembrane region" description="Helical" evidence="2">
    <location>
        <begin position="14"/>
        <end position="32"/>
    </location>
</feature>
<evidence type="ECO:0000256" key="1">
    <source>
        <dbReference type="SAM" id="MobiDB-lite"/>
    </source>
</evidence>
<name>A0A4Z0YAL8_9PEZI</name>
<feature type="compositionally biased region" description="Basic and acidic residues" evidence="1">
    <location>
        <begin position="117"/>
        <end position="147"/>
    </location>
</feature>
<sequence length="687" mass="78726">MRSPAFPPRRPSHIIRYVFPLVLLICIIYYLSSDSSVRRPVPDVPLSPSHDAPVLNNADQAPIEHPPSLPSSEQPLEKPNVPDMDTKKEKEEHSSVDKPVVDESSETKGHSSNAHSNPEKTNKGKGGASKEHDKSVQAESGSRKDDDNSTPAKSTEHSNPGPVIDHPIDELIRVADKTFKEVLAKESTTLPQAAKAYRERRGRHPPPGFDKWFQFAQEHDAIIVEDFFDRIYHDLNPFWGLDPKVIRKESWDFEMTINIRNHNATAQSDWFWTQIWLKMFKTIEHLLPDMDVALNAMDEPRLVVPWEEVATHMQKADHTRKLAPVDKVISTFQDLPDPKVGYKKPTTRKKHWEETKWAMPHQYQGYVSNFSLSTEFCHQPDLQGLEGIFIHPLSTRSTQVLFPLFGGSKLATNNEILLPAPMYWNEEERFTGGDYHGSEWEEKFGPLIWRGVATGGLNQESNWRGFQRHRFVAMNNGSKLALAEAEIEPLVNFELPAASYDIMASKEKRLGEWISEWSDVGFTNLMCDPEYEPKPEDGACPYTDGHFGVIDGVDLADQFTYKYLPDIDGNSFSGRYLGFLRSTGVPIKSTMWHEWHDSRLIAWKHFVPMDNRFADFYGIMEYFLGYGKVRRGHDDAAKKIAMDGKAWAESVLRKEDMQIYVLRLLLEYARVSDERRERMGWVDDLTS</sequence>
<feature type="compositionally biased region" description="Low complexity" evidence="1">
    <location>
        <begin position="70"/>
        <end position="79"/>
    </location>
</feature>
<dbReference type="EMBL" id="SKBN01000177">
    <property type="protein sequence ID" value="TGJ81259.1"/>
    <property type="molecule type" value="Genomic_DNA"/>
</dbReference>
<dbReference type="Pfam" id="PF05686">
    <property type="entry name" value="Glyco_transf_90"/>
    <property type="match status" value="1"/>
</dbReference>
<feature type="region of interest" description="Disordered" evidence="1">
    <location>
        <begin position="37"/>
        <end position="167"/>
    </location>
</feature>